<dbReference type="AlphaFoldDB" id="A0A2T1C3Q3"/>
<dbReference type="SUPFAM" id="SSF52540">
    <property type="entry name" value="P-loop containing nucleoside triphosphate hydrolases"/>
    <property type="match status" value="1"/>
</dbReference>
<dbReference type="Proteomes" id="UP000238762">
    <property type="component" value="Unassembled WGS sequence"/>
</dbReference>
<dbReference type="EMBL" id="PVWJ01000049">
    <property type="protein sequence ID" value="PSB02777.1"/>
    <property type="molecule type" value="Genomic_DNA"/>
</dbReference>
<dbReference type="Gene3D" id="3.40.50.300">
    <property type="entry name" value="P-loop containing nucleotide triphosphate hydrolases"/>
    <property type="match status" value="1"/>
</dbReference>
<evidence type="ECO:0000313" key="3">
    <source>
        <dbReference type="Proteomes" id="UP000238762"/>
    </source>
</evidence>
<gene>
    <name evidence="2" type="ORF">C7B64_11535</name>
</gene>
<dbReference type="GO" id="GO:0005524">
    <property type="term" value="F:ATP binding"/>
    <property type="evidence" value="ECO:0007669"/>
    <property type="project" value="InterPro"/>
</dbReference>
<evidence type="ECO:0000259" key="1">
    <source>
        <dbReference type="SMART" id="SM00382"/>
    </source>
</evidence>
<reference evidence="2 3" key="1">
    <citation type="submission" date="2018-02" db="EMBL/GenBank/DDBJ databases">
        <authorList>
            <person name="Cohen D.B."/>
            <person name="Kent A.D."/>
        </authorList>
    </citation>
    <scope>NUCLEOTIDE SEQUENCE [LARGE SCALE GENOMIC DNA]</scope>
    <source>
        <strain evidence="2 3">CCAP 1448/3</strain>
    </source>
</reference>
<keyword evidence="3" id="KW-1185">Reference proteome</keyword>
<dbReference type="OrthoDB" id="9783370at2"/>
<accession>A0A2T1C3Q3</accession>
<dbReference type="Pfam" id="PF07728">
    <property type="entry name" value="AAA_5"/>
    <property type="match status" value="1"/>
</dbReference>
<comment type="caution">
    <text evidence="2">The sequence shown here is derived from an EMBL/GenBank/DDBJ whole genome shotgun (WGS) entry which is preliminary data.</text>
</comment>
<dbReference type="RefSeq" id="WP_106288803.1">
    <property type="nucleotide sequence ID" value="NZ_CAWNTC010000039.1"/>
</dbReference>
<sequence length="381" mass="42762">MTQDWIVFEGEKEPHDGIDRLLQIEAPKWRQFAGSDTVLDDDKDAAYWAKLHNIAKKRVRDIERGKSFRVPPTQSESDDPDAKVPSVIDAVNAALYLRRPLLITGKPGSGKTSLAYAIAYELKLGPVLVWSVTARSNLQQGQYQYDAIARLQDGQLSQYPQTKTETALEQVSQYSQTKTEPELEQEQNHLDIGKYIRLGSVGTAFLPSKRPRVLLIDEIDKSDINLPNDLLNLLEEGGYSITELRRLAKRGSKTQTVESEDGLDVEIHDGKVQCQAFPVVVMTSNGEREFPSAFLRRCVRIAMPTPKDEALVNIVKSHLGEELTKQFEKIITDFQERNDEEEGNLATDQLLNTLYLLAKDADTEKIKALLFSSLTSMGTGQ</sequence>
<dbReference type="InterPro" id="IPR027417">
    <property type="entry name" value="P-loop_NTPase"/>
</dbReference>
<organism evidence="2 3">
    <name type="scientific">Merismopedia glauca CCAP 1448/3</name>
    <dbReference type="NCBI Taxonomy" id="1296344"/>
    <lineage>
        <taxon>Bacteria</taxon>
        <taxon>Bacillati</taxon>
        <taxon>Cyanobacteriota</taxon>
        <taxon>Cyanophyceae</taxon>
        <taxon>Synechococcales</taxon>
        <taxon>Merismopediaceae</taxon>
        <taxon>Merismopedia</taxon>
    </lineage>
</organism>
<dbReference type="InterPro" id="IPR011704">
    <property type="entry name" value="ATPase_dyneun-rel_AAA"/>
</dbReference>
<evidence type="ECO:0000313" key="2">
    <source>
        <dbReference type="EMBL" id="PSB02777.1"/>
    </source>
</evidence>
<dbReference type="GO" id="GO:0016887">
    <property type="term" value="F:ATP hydrolysis activity"/>
    <property type="evidence" value="ECO:0007669"/>
    <property type="project" value="InterPro"/>
</dbReference>
<dbReference type="InterPro" id="IPR003593">
    <property type="entry name" value="AAA+_ATPase"/>
</dbReference>
<name>A0A2T1C3Q3_9CYAN</name>
<feature type="domain" description="AAA+ ATPase" evidence="1">
    <location>
        <begin position="97"/>
        <end position="309"/>
    </location>
</feature>
<dbReference type="SMART" id="SM00382">
    <property type="entry name" value="AAA"/>
    <property type="match status" value="1"/>
</dbReference>
<proteinExistence type="predicted"/>
<reference evidence="2 3" key="2">
    <citation type="submission" date="2018-03" db="EMBL/GenBank/DDBJ databases">
        <title>The ancient ancestry and fast evolution of plastids.</title>
        <authorList>
            <person name="Moore K.R."/>
            <person name="Magnabosco C."/>
            <person name="Momper L."/>
            <person name="Gold D.A."/>
            <person name="Bosak T."/>
            <person name="Fournier G.P."/>
        </authorList>
    </citation>
    <scope>NUCLEOTIDE SEQUENCE [LARGE SCALE GENOMIC DNA]</scope>
    <source>
        <strain evidence="2 3">CCAP 1448/3</strain>
    </source>
</reference>
<protein>
    <recommendedName>
        <fullName evidence="1">AAA+ ATPase domain-containing protein</fullName>
    </recommendedName>
</protein>